<evidence type="ECO:0000256" key="8">
    <source>
        <dbReference type="SAM" id="MobiDB-lite"/>
    </source>
</evidence>
<comment type="similarity">
    <text evidence="1 7">Belongs to the peptidase C14A family.</text>
</comment>
<keyword evidence="3" id="KW-0053">Apoptosis</keyword>
<dbReference type="InterPro" id="IPR002138">
    <property type="entry name" value="Pept_C14_p10"/>
</dbReference>
<dbReference type="InterPro" id="IPR015917">
    <property type="entry name" value="Pept_C14A"/>
</dbReference>
<dbReference type="Pfam" id="PF00656">
    <property type="entry name" value="Peptidase_C14"/>
    <property type="match status" value="1"/>
</dbReference>
<feature type="region of interest" description="Disordered" evidence="8">
    <location>
        <begin position="1"/>
        <end position="44"/>
    </location>
</feature>
<evidence type="ECO:0000313" key="11">
    <source>
        <dbReference type="EMBL" id="JAP76860.1"/>
    </source>
</evidence>
<dbReference type="InterPro" id="IPR029030">
    <property type="entry name" value="Caspase-like_dom_sf"/>
</dbReference>
<dbReference type="GO" id="GO:0004197">
    <property type="term" value="F:cysteine-type endopeptidase activity"/>
    <property type="evidence" value="ECO:0007669"/>
    <property type="project" value="InterPro"/>
</dbReference>
<dbReference type="EMBL" id="GEDV01011697">
    <property type="protein sequence ID" value="JAP76860.1"/>
    <property type="molecule type" value="Transcribed_RNA"/>
</dbReference>
<feature type="compositionally biased region" description="Polar residues" evidence="8">
    <location>
        <begin position="32"/>
        <end position="42"/>
    </location>
</feature>
<feature type="compositionally biased region" description="Polar residues" evidence="8">
    <location>
        <begin position="1"/>
        <end position="10"/>
    </location>
</feature>
<evidence type="ECO:0000256" key="4">
    <source>
        <dbReference type="ARBA" id="ARBA00022801"/>
    </source>
</evidence>
<evidence type="ECO:0000256" key="5">
    <source>
        <dbReference type="ARBA" id="ARBA00022807"/>
    </source>
</evidence>
<feature type="domain" description="Caspase family p20" evidence="10">
    <location>
        <begin position="61"/>
        <end position="182"/>
    </location>
</feature>
<dbReference type="GO" id="GO:0045751">
    <property type="term" value="P:negative regulation of Toll signaling pathway"/>
    <property type="evidence" value="ECO:0007669"/>
    <property type="project" value="UniProtKB-ARBA"/>
</dbReference>
<reference evidence="11" key="1">
    <citation type="journal article" date="2016" name="Ticks Tick Borne Dis.">
        <title>De novo assembly and annotation of the salivary gland transcriptome of Rhipicephalus appendiculatus male and female ticks during blood feeding.</title>
        <authorList>
            <person name="de Castro M.H."/>
            <person name="de Klerk D."/>
            <person name="Pienaar R."/>
            <person name="Latif A.A."/>
            <person name="Rees D.J."/>
            <person name="Mans B.J."/>
        </authorList>
    </citation>
    <scope>NUCLEOTIDE SEQUENCE</scope>
    <source>
        <tissue evidence="11">Salivary glands</tissue>
    </source>
</reference>
<evidence type="ECO:0000256" key="7">
    <source>
        <dbReference type="RuleBase" id="RU003971"/>
    </source>
</evidence>
<dbReference type="InterPro" id="IPR033139">
    <property type="entry name" value="Caspase_cys_AS"/>
</dbReference>
<evidence type="ECO:0000256" key="6">
    <source>
        <dbReference type="ARBA" id="ARBA00023145"/>
    </source>
</evidence>
<feature type="domain" description="Caspase family p10" evidence="9">
    <location>
        <begin position="199"/>
        <end position="294"/>
    </location>
</feature>
<keyword evidence="2" id="KW-0645">Protease</keyword>
<dbReference type="PROSITE" id="PS01122">
    <property type="entry name" value="CASPASE_CYS"/>
    <property type="match status" value="1"/>
</dbReference>
<accession>A0A131YEH0</accession>
<evidence type="ECO:0000256" key="1">
    <source>
        <dbReference type="ARBA" id="ARBA00010134"/>
    </source>
</evidence>
<dbReference type="GO" id="GO:0006508">
    <property type="term" value="P:proteolysis"/>
    <property type="evidence" value="ECO:0007669"/>
    <property type="project" value="UniProtKB-KW"/>
</dbReference>
<protein>
    <submittedName>
        <fullName evidence="11">Caspase</fullName>
    </submittedName>
</protein>
<dbReference type="GO" id="GO:0005737">
    <property type="term" value="C:cytoplasm"/>
    <property type="evidence" value="ECO:0007669"/>
    <property type="project" value="TreeGrafter"/>
</dbReference>
<evidence type="ECO:0000256" key="3">
    <source>
        <dbReference type="ARBA" id="ARBA00022703"/>
    </source>
</evidence>
<organism evidence="11">
    <name type="scientific">Rhipicephalus appendiculatus</name>
    <name type="common">Brown ear tick</name>
    <dbReference type="NCBI Taxonomy" id="34631"/>
    <lineage>
        <taxon>Eukaryota</taxon>
        <taxon>Metazoa</taxon>
        <taxon>Ecdysozoa</taxon>
        <taxon>Arthropoda</taxon>
        <taxon>Chelicerata</taxon>
        <taxon>Arachnida</taxon>
        <taxon>Acari</taxon>
        <taxon>Parasitiformes</taxon>
        <taxon>Ixodida</taxon>
        <taxon>Ixodoidea</taxon>
        <taxon>Ixodidae</taxon>
        <taxon>Rhipicephalinae</taxon>
        <taxon>Rhipicephalus</taxon>
        <taxon>Rhipicephalus</taxon>
    </lineage>
</organism>
<evidence type="ECO:0000256" key="2">
    <source>
        <dbReference type="ARBA" id="ARBA00022670"/>
    </source>
</evidence>
<dbReference type="GO" id="GO:0045476">
    <property type="term" value="P:nurse cell apoptotic process"/>
    <property type="evidence" value="ECO:0007669"/>
    <property type="project" value="UniProtKB-ARBA"/>
</dbReference>
<dbReference type="GO" id="GO:1990525">
    <property type="term" value="F:BIR domain binding"/>
    <property type="evidence" value="ECO:0007669"/>
    <property type="project" value="UniProtKB-ARBA"/>
</dbReference>
<dbReference type="CDD" id="cd00032">
    <property type="entry name" value="CASc"/>
    <property type="match status" value="1"/>
</dbReference>
<dbReference type="FunFam" id="3.40.50.1460:FF:000001">
    <property type="entry name" value="Caspase-3 preproprotein"/>
    <property type="match status" value="1"/>
</dbReference>
<dbReference type="SMART" id="SM00115">
    <property type="entry name" value="CASc"/>
    <property type="match status" value="1"/>
</dbReference>
<dbReference type="AlphaFoldDB" id="A0A131YEH0"/>
<dbReference type="PROSITE" id="PS50208">
    <property type="entry name" value="CASPASE_P20"/>
    <property type="match status" value="1"/>
</dbReference>
<keyword evidence="4" id="KW-0378">Hydrolase</keyword>
<dbReference type="Gene3D" id="3.40.50.1460">
    <property type="match status" value="1"/>
</dbReference>
<dbReference type="PROSITE" id="PS50207">
    <property type="entry name" value="CASPASE_P10"/>
    <property type="match status" value="1"/>
</dbReference>
<dbReference type="InterPro" id="IPR001309">
    <property type="entry name" value="Pept_C14_p20"/>
</dbReference>
<dbReference type="SUPFAM" id="SSF52129">
    <property type="entry name" value="Caspase-like"/>
    <property type="match status" value="1"/>
</dbReference>
<keyword evidence="6" id="KW-0865">Zymogen</keyword>
<proteinExistence type="inferred from homology"/>
<name>A0A131YEH0_RHIAP</name>
<keyword evidence="5" id="KW-0788">Thiol protease</keyword>
<evidence type="ECO:0000259" key="9">
    <source>
        <dbReference type="PROSITE" id="PS50207"/>
    </source>
</evidence>
<dbReference type="GO" id="GO:0016322">
    <property type="term" value="P:neuron remodeling"/>
    <property type="evidence" value="ECO:0007669"/>
    <property type="project" value="UniProtKB-ARBA"/>
</dbReference>
<sequence>MASMSGNDVQAVQARDRGVSTNGELDARPINEGNSGTPSASSYPVLKTPLKAERYNMSNSKHGKCVIFNYENFDALSKRTGTNVDAKNLEDCFSSLHFETVQHKDLTVRKTKETLGNLGKNIDESDDCFVCCVLTHGTGDHLYGKDGKFSVNDLIKPFLGDVCPNLRGKPKLFFIQACRGDRLDSGTQAVLDTADSPNRIYRIPTHADILAAYSTVPGFYSWRNTMQGSWFIQALCSVLQDRAHFADVLSMLTVVCRRVALDYESYTPNDLHMHRKKQVPFITSTLTRQVYFRAKPGAAYS</sequence>
<dbReference type="PANTHER" id="PTHR10454:SF232">
    <property type="entry name" value="AT03047P-RELATED"/>
    <property type="match status" value="1"/>
</dbReference>
<dbReference type="PRINTS" id="PR00376">
    <property type="entry name" value="IL1BCENZYME"/>
</dbReference>
<dbReference type="InterPro" id="IPR002398">
    <property type="entry name" value="Pept_C14"/>
</dbReference>
<evidence type="ECO:0000259" key="10">
    <source>
        <dbReference type="PROSITE" id="PS50208"/>
    </source>
</evidence>
<dbReference type="GO" id="GO:0043525">
    <property type="term" value="P:positive regulation of neuron apoptotic process"/>
    <property type="evidence" value="ECO:0007669"/>
    <property type="project" value="TreeGrafter"/>
</dbReference>
<dbReference type="InterPro" id="IPR011600">
    <property type="entry name" value="Pept_C14_caspase"/>
</dbReference>
<dbReference type="PANTHER" id="PTHR10454">
    <property type="entry name" value="CASPASE"/>
    <property type="match status" value="1"/>
</dbReference>